<evidence type="ECO:0000259" key="4">
    <source>
        <dbReference type="Pfam" id="PF00884"/>
    </source>
</evidence>
<evidence type="ECO:0000256" key="1">
    <source>
        <dbReference type="ARBA" id="ARBA00022723"/>
    </source>
</evidence>
<dbReference type="EC" id="3.1.6.1" evidence="5"/>
<proteinExistence type="predicted"/>
<feature type="coiled-coil region" evidence="3">
    <location>
        <begin position="383"/>
        <end position="410"/>
    </location>
</feature>
<dbReference type="Pfam" id="PF00884">
    <property type="entry name" value="Sulfatase"/>
    <property type="match status" value="1"/>
</dbReference>
<evidence type="ECO:0000256" key="3">
    <source>
        <dbReference type="SAM" id="Coils"/>
    </source>
</evidence>
<evidence type="ECO:0000313" key="6">
    <source>
        <dbReference type="Proteomes" id="UP000035268"/>
    </source>
</evidence>
<dbReference type="OrthoDB" id="279611at2"/>
<dbReference type="KEGG" id="vbl:L21SP4_01340"/>
<dbReference type="Proteomes" id="UP000035268">
    <property type="component" value="Chromosome"/>
</dbReference>
<keyword evidence="6" id="KW-1185">Reference proteome</keyword>
<dbReference type="AlphaFoldDB" id="A0A0G3EE45"/>
<evidence type="ECO:0000313" key="5">
    <source>
        <dbReference type="EMBL" id="AKJ64588.1"/>
    </source>
</evidence>
<dbReference type="InterPro" id="IPR000917">
    <property type="entry name" value="Sulfatase_N"/>
</dbReference>
<reference evidence="6" key="1">
    <citation type="submission" date="2015-02" db="EMBL/GenBank/DDBJ databases">
        <title>Description and complete genome sequence of the first cultured representative of the subdivision 5 of the Verrucomicrobia phylum.</title>
        <authorList>
            <person name="Spring S."/>
            <person name="Bunk B."/>
            <person name="Sproer C."/>
            <person name="Klenk H.-P."/>
        </authorList>
    </citation>
    <scope>NUCLEOTIDE SEQUENCE [LARGE SCALE GENOMIC DNA]</scope>
    <source>
        <strain evidence="6">L21-Fru-AB</strain>
    </source>
</reference>
<dbReference type="GO" id="GO:0046872">
    <property type="term" value="F:metal ion binding"/>
    <property type="evidence" value="ECO:0007669"/>
    <property type="project" value="UniProtKB-KW"/>
</dbReference>
<keyword evidence="3" id="KW-0175">Coiled coil</keyword>
<sequence length="415" mass="48125">MAGKMSRRPNIVFVHVDQLKQSAIGACGCERVRTPGMDRIMNDAVSFDRYYATVPVCVPSRTSWYTGLEPDQSGITENPRWIDREEVHPTDLGTWLRDRGGYDSYYMGKWHIAIKPQECGFEQLHGSNPVGEYGDTALARAAEDFLLNHRGERPFFLSVGLLNPHDICYWSFRYSPGKFGIADRIRDRLPPLPPNFDPERAATDWTELEWRFYAHAYFRFVEMIDGDLGRIYRAFQRSPERDRTIFIFSSDHGQASGEHGHLTKGTPYEHSLRIPLAVVDPSAAPRRDRTHLVSGLDMAPTICDYAGVERMPRNHDMSFRPLVEGGAGDWREWLVASTPRMKHRVIYRGDFKLIHERRGETDRLFNLKDDPWEMRDLADDPAHASVLRELRALREEYDESREVCRMAQEDFERWE</sequence>
<keyword evidence="1" id="KW-0479">Metal-binding</keyword>
<dbReference type="STRING" id="1307763.L21SP4_01340"/>
<dbReference type="SUPFAM" id="SSF53649">
    <property type="entry name" value="Alkaline phosphatase-like"/>
    <property type="match status" value="1"/>
</dbReference>
<accession>A0A0G3EE45</accession>
<feature type="domain" description="Sulfatase N-terminal" evidence="4">
    <location>
        <begin position="9"/>
        <end position="308"/>
    </location>
</feature>
<dbReference type="GO" id="GO:0005737">
    <property type="term" value="C:cytoplasm"/>
    <property type="evidence" value="ECO:0007669"/>
    <property type="project" value="TreeGrafter"/>
</dbReference>
<name>A0A0G3EE45_9BACT</name>
<dbReference type="GO" id="GO:0004065">
    <property type="term" value="F:arylsulfatase activity"/>
    <property type="evidence" value="ECO:0007669"/>
    <property type="project" value="UniProtKB-EC"/>
</dbReference>
<dbReference type="InterPro" id="IPR017850">
    <property type="entry name" value="Alkaline_phosphatase_core_sf"/>
</dbReference>
<evidence type="ECO:0000256" key="2">
    <source>
        <dbReference type="ARBA" id="ARBA00022801"/>
    </source>
</evidence>
<reference evidence="5 6" key="2">
    <citation type="journal article" date="2016" name="ISME J.">
        <title>Characterization of the first cultured representative of Verrucomicrobia subdivision 5 indicates the proposal of a novel phylum.</title>
        <authorList>
            <person name="Spring S."/>
            <person name="Bunk B."/>
            <person name="Sproer C."/>
            <person name="Schumann P."/>
            <person name="Rohde M."/>
            <person name="Tindall B.J."/>
            <person name="Klenk H.P."/>
        </authorList>
    </citation>
    <scope>NUCLEOTIDE SEQUENCE [LARGE SCALE GENOMIC DNA]</scope>
    <source>
        <strain evidence="5 6">L21-Fru-AB</strain>
    </source>
</reference>
<organism evidence="5 6">
    <name type="scientific">Kiritimatiella glycovorans</name>
    <dbReference type="NCBI Taxonomy" id="1307763"/>
    <lineage>
        <taxon>Bacteria</taxon>
        <taxon>Pseudomonadati</taxon>
        <taxon>Kiritimatiellota</taxon>
        <taxon>Kiritimatiellia</taxon>
        <taxon>Kiritimatiellales</taxon>
        <taxon>Kiritimatiellaceae</taxon>
        <taxon>Kiritimatiella</taxon>
    </lineage>
</organism>
<dbReference type="EMBL" id="CP010904">
    <property type="protein sequence ID" value="AKJ64588.1"/>
    <property type="molecule type" value="Genomic_DNA"/>
</dbReference>
<gene>
    <name evidence="5" type="ORF">L21SP4_01340</name>
</gene>
<protein>
    <submittedName>
        <fullName evidence="5">Arylsulfatase</fullName>
        <ecNumber evidence="5">3.1.6.1</ecNumber>
    </submittedName>
</protein>
<dbReference type="Gene3D" id="3.40.720.10">
    <property type="entry name" value="Alkaline Phosphatase, subunit A"/>
    <property type="match status" value="1"/>
</dbReference>
<dbReference type="RefSeq" id="WP_052881906.1">
    <property type="nucleotide sequence ID" value="NZ_CP010904.1"/>
</dbReference>
<dbReference type="PANTHER" id="PTHR45953:SF1">
    <property type="entry name" value="IDURONATE 2-SULFATASE"/>
    <property type="match status" value="1"/>
</dbReference>
<dbReference type="PANTHER" id="PTHR45953">
    <property type="entry name" value="IDURONATE 2-SULFATASE"/>
    <property type="match status" value="1"/>
</dbReference>
<keyword evidence="2 5" id="KW-0378">Hydrolase</keyword>